<dbReference type="Proteomes" id="UP000273516">
    <property type="component" value="Unassembled WGS sequence"/>
</dbReference>
<proteinExistence type="predicted"/>
<reference evidence="2 3" key="1">
    <citation type="submission" date="2018-07" db="EMBL/GenBank/DDBJ databases">
        <authorList>
            <person name="Zhang Y."/>
            <person name="Wang L."/>
            <person name="Ma S."/>
        </authorList>
    </citation>
    <scope>NUCLEOTIDE SEQUENCE [LARGE SCALE GENOMIC DNA]</scope>
    <source>
        <strain evidence="2 3">4-2</strain>
    </source>
</reference>
<protein>
    <submittedName>
        <fullName evidence="2">Uncharacterized protein</fullName>
    </submittedName>
</protein>
<dbReference type="AlphaFoldDB" id="A0A3M0MG66"/>
<feature type="signal peptide" evidence="1">
    <location>
        <begin position="1"/>
        <end position="21"/>
    </location>
</feature>
<evidence type="ECO:0000256" key="1">
    <source>
        <dbReference type="SAM" id="SignalP"/>
    </source>
</evidence>
<organism evidence="2 3">
    <name type="scientific">Paracoccus alkanivorans</name>
    <dbReference type="NCBI Taxonomy" id="2116655"/>
    <lineage>
        <taxon>Bacteria</taxon>
        <taxon>Pseudomonadati</taxon>
        <taxon>Pseudomonadota</taxon>
        <taxon>Alphaproteobacteria</taxon>
        <taxon>Rhodobacterales</taxon>
        <taxon>Paracoccaceae</taxon>
        <taxon>Paracoccus</taxon>
    </lineage>
</organism>
<feature type="chain" id="PRO_5018284022" evidence="1">
    <location>
        <begin position="22"/>
        <end position="131"/>
    </location>
</feature>
<comment type="caution">
    <text evidence="2">The sequence shown here is derived from an EMBL/GenBank/DDBJ whole genome shotgun (WGS) entry which is preliminary data.</text>
</comment>
<keyword evidence="1" id="KW-0732">Signal</keyword>
<keyword evidence="3" id="KW-1185">Reference proteome</keyword>
<dbReference type="EMBL" id="QOKZ01000003">
    <property type="protein sequence ID" value="RMC35334.1"/>
    <property type="molecule type" value="Genomic_DNA"/>
</dbReference>
<sequence length="131" mass="14438">MQFAMRLLFLIPLLLPMPAAAFMARNGMTAVQVSPTEIEVLHEVRRDDTDYWCAAGDFVQRVLEQPGKTRIWRATSKPREAGNGIVFTLDPTRKAEGAGLSQFGSGPRDGSLSAGMAVANFCSLRIPLWRD</sequence>
<name>A0A3M0MG66_9RHOB</name>
<evidence type="ECO:0000313" key="2">
    <source>
        <dbReference type="EMBL" id="RMC35334.1"/>
    </source>
</evidence>
<evidence type="ECO:0000313" key="3">
    <source>
        <dbReference type="Proteomes" id="UP000273516"/>
    </source>
</evidence>
<accession>A0A3M0MG66</accession>
<gene>
    <name evidence="2" type="ORF">C9E81_08810</name>
</gene>